<dbReference type="Proteomes" id="UP000236161">
    <property type="component" value="Unassembled WGS sequence"/>
</dbReference>
<dbReference type="CDD" id="cd07987">
    <property type="entry name" value="LPLAT_MGAT-like"/>
    <property type="match status" value="1"/>
</dbReference>
<dbReference type="AlphaFoldDB" id="A0A2I0AI91"/>
<accession>A0A2I0AI91</accession>
<keyword evidence="2 5" id="KW-0808">Transferase</keyword>
<dbReference type="EMBL" id="KZ451980">
    <property type="protein sequence ID" value="PKA55273.1"/>
    <property type="molecule type" value="Genomic_DNA"/>
</dbReference>
<evidence type="ECO:0000259" key="4">
    <source>
        <dbReference type="Pfam" id="PF00561"/>
    </source>
</evidence>
<dbReference type="GO" id="GO:0016020">
    <property type="term" value="C:membrane"/>
    <property type="evidence" value="ECO:0007669"/>
    <property type="project" value="TreeGrafter"/>
</dbReference>
<evidence type="ECO:0000313" key="6">
    <source>
        <dbReference type="Proteomes" id="UP000236161"/>
    </source>
</evidence>
<dbReference type="GO" id="GO:0004144">
    <property type="term" value="F:diacylglycerol O-acyltransferase activity"/>
    <property type="evidence" value="ECO:0007669"/>
    <property type="project" value="UniProtKB-ARBA"/>
</dbReference>
<name>A0A2I0AI91_9ASPA</name>
<evidence type="ECO:0000256" key="1">
    <source>
        <dbReference type="ARBA" id="ARBA00005420"/>
    </source>
</evidence>
<evidence type="ECO:0000256" key="2">
    <source>
        <dbReference type="ARBA" id="ARBA00022679"/>
    </source>
</evidence>
<dbReference type="InterPro" id="IPR029058">
    <property type="entry name" value="AB_hydrolase_fold"/>
</dbReference>
<dbReference type="OrthoDB" id="44277at2759"/>
<dbReference type="InterPro" id="IPR000073">
    <property type="entry name" value="AB_hydrolase_1"/>
</dbReference>
<sequence>MATAASAVLRFWPAMGRSFTKPFRREPSEAVTTSMAETAASGVMSEPKSGLKCEAVRPPTIPEASAVFDETVVEPRGIADFIEHSRELVRPDGGPPRWISPLDCGKSRLPNSPPLFFLPGIDGVGLGLIRHHQRLGKIFDVWCLHIPVMDRTPFEGLVEIVERTVRTENYVLPNSPIYLVGECLGACIALAVVARNPDIDFVLILSNPATSFSKSQLQYLSSFLDMVPEPLHVSVQYFFDALSGNTLRTSVASVEDVLPLQLGFSEIFSNSLAFLSFLSKILPKDSFTWKLKMLKSACSYVNARLHVVEAQTLVLASGRDQLFPSTEEAKRLCRILPNSRVRHFNNSGHNLFLEDSFDIVSVIKDSNFYRRSKHKDFVSDYLPLTRYEFQKFIEEYRWMDIAACPVMLSTLDDGQIVKGLAGIPSDGPAIFVGYHMLMGLELAPMVIRFLAEKSIHLRGVAHPFIFNRDSEMLMMDSTSFDYMRRMGAVPVSATSLYKLLSKKSFVLLYPGGSREALHRKGEEYKLFWPDQAEFVRMAARFGAAIIPFGVAGEDDMLELLLDYDDIIRIPFYNFLDKRINNDAVRIRTDSEGEVGKQNLHFPGLLPKIPGRFYYLFGKPIQTRGMRHELSQDREKAHKMYMHIKSEVEHCISYLKVKREHDPFRHILPRLLYQASRGFTGEVPTFEL</sequence>
<comment type="similarity">
    <text evidence="1">Belongs to the diacylglycerol acyltransferase family.</text>
</comment>
<proteinExistence type="inferred from homology"/>
<dbReference type="PANTHER" id="PTHR22753">
    <property type="entry name" value="TRANSMEMBRANE PROTEIN 68"/>
    <property type="match status" value="1"/>
</dbReference>
<gene>
    <name evidence="5" type="ORF">AXF42_Ash003910</name>
</gene>
<dbReference type="STRING" id="1088818.A0A2I0AI91"/>
<protein>
    <submittedName>
        <fullName evidence="5">Acyltransferase-like protein</fullName>
    </submittedName>
</protein>
<dbReference type="GO" id="GO:0019432">
    <property type="term" value="P:triglyceride biosynthetic process"/>
    <property type="evidence" value="ECO:0007669"/>
    <property type="project" value="UniProtKB-ARBA"/>
</dbReference>
<dbReference type="InterPro" id="IPR007130">
    <property type="entry name" value="DAGAT"/>
</dbReference>
<reference evidence="5 6" key="1">
    <citation type="journal article" date="2017" name="Nature">
        <title>The Apostasia genome and the evolution of orchids.</title>
        <authorList>
            <person name="Zhang G.Q."/>
            <person name="Liu K.W."/>
            <person name="Li Z."/>
            <person name="Lohaus R."/>
            <person name="Hsiao Y.Y."/>
            <person name="Niu S.C."/>
            <person name="Wang J.Y."/>
            <person name="Lin Y.C."/>
            <person name="Xu Q."/>
            <person name="Chen L.J."/>
            <person name="Yoshida K."/>
            <person name="Fujiwara S."/>
            <person name="Wang Z.W."/>
            <person name="Zhang Y.Q."/>
            <person name="Mitsuda N."/>
            <person name="Wang M."/>
            <person name="Liu G.H."/>
            <person name="Pecoraro L."/>
            <person name="Huang H.X."/>
            <person name="Xiao X.J."/>
            <person name="Lin M."/>
            <person name="Wu X.Y."/>
            <person name="Wu W.L."/>
            <person name="Chen Y.Y."/>
            <person name="Chang S.B."/>
            <person name="Sakamoto S."/>
            <person name="Ohme-Takagi M."/>
            <person name="Yagi M."/>
            <person name="Zeng S.J."/>
            <person name="Shen C.Y."/>
            <person name="Yeh C.M."/>
            <person name="Luo Y.B."/>
            <person name="Tsai W.C."/>
            <person name="Van de Peer Y."/>
            <person name="Liu Z.J."/>
        </authorList>
    </citation>
    <scope>NUCLEOTIDE SEQUENCE [LARGE SCALE GENOMIC DNA]</scope>
    <source>
        <strain evidence="6">cv. Shenzhen</strain>
        <tissue evidence="5">Stem</tissue>
    </source>
</reference>
<dbReference type="PANTHER" id="PTHR22753:SF24">
    <property type="entry name" value="ESTERASE_LIPASE_THIOESTERASE FAMILY PROTEIN"/>
    <property type="match status" value="1"/>
</dbReference>
<keyword evidence="6" id="KW-1185">Reference proteome</keyword>
<dbReference type="Pfam" id="PF00561">
    <property type="entry name" value="Abhydrolase_1"/>
    <property type="match status" value="1"/>
</dbReference>
<feature type="domain" description="AB hydrolase-1" evidence="4">
    <location>
        <begin position="172"/>
        <end position="355"/>
    </location>
</feature>
<organism evidence="5 6">
    <name type="scientific">Apostasia shenzhenica</name>
    <dbReference type="NCBI Taxonomy" id="1088818"/>
    <lineage>
        <taxon>Eukaryota</taxon>
        <taxon>Viridiplantae</taxon>
        <taxon>Streptophyta</taxon>
        <taxon>Embryophyta</taxon>
        <taxon>Tracheophyta</taxon>
        <taxon>Spermatophyta</taxon>
        <taxon>Magnoliopsida</taxon>
        <taxon>Liliopsida</taxon>
        <taxon>Asparagales</taxon>
        <taxon>Orchidaceae</taxon>
        <taxon>Apostasioideae</taxon>
        <taxon>Apostasia</taxon>
    </lineage>
</organism>
<evidence type="ECO:0000256" key="3">
    <source>
        <dbReference type="ARBA" id="ARBA00023315"/>
    </source>
</evidence>
<keyword evidence="3 5" id="KW-0012">Acyltransferase</keyword>
<evidence type="ECO:0000313" key="5">
    <source>
        <dbReference type="EMBL" id="PKA55273.1"/>
    </source>
</evidence>
<dbReference type="Pfam" id="PF03982">
    <property type="entry name" value="DAGAT"/>
    <property type="match status" value="1"/>
</dbReference>
<dbReference type="SUPFAM" id="SSF53474">
    <property type="entry name" value="alpha/beta-Hydrolases"/>
    <property type="match status" value="1"/>
</dbReference>
<dbReference type="Gene3D" id="3.40.50.1820">
    <property type="entry name" value="alpha/beta hydrolase"/>
    <property type="match status" value="2"/>
</dbReference>